<keyword evidence="4 9" id="KW-0812">Transmembrane</keyword>
<reference evidence="10" key="1">
    <citation type="journal article" date="2023" name="Insect Mol. Biol.">
        <title>Genome sequencing provides insights into the evolution of gene families encoding plant cell wall-degrading enzymes in longhorned beetles.</title>
        <authorList>
            <person name="Shin N.R."/>
            <person name="Okamura Y."/>
            <person name="Kirsch R."/>
            <person name="Pauchet Y."/>
        </authorList>
    </citation>
    <scope>NUCLEOTIDE SEQUENCE</scope>
    <source>
        <strain evidence="10">AMC_N1</strain>
    </source>
</reference>
<evidence type="ECO:0000256" key="9">
    <source>
        <dbReference type="SAM" id="Phobius"/>
    </source>
</evidence>
<dbReference type="PANTHER" id="PTHR11923">
    <property type="entry name" value="SCAVENGER RECEPTOR CLASS B TYPE-1 SR-B1"/>
    <property type="match status" value="1"/>
</dbReference>
<keyword evidence="5 9" id="KW-1133">Transmembrane helix</keyword>
<evidence type="ECO:0008006" key="12">
    <source>
        <dbReference type="Google" id="ProtNLM"/>
    </source>
</evidence>
<evidence type="ECO:0000256" key="4">
    <source>
        <dbReference type="ARBA" id="ARBA00022692"/>
    </source>
</evidence>
<feature type="region of interest" description="Disordered" evidence="8">
    <location>
        <begin position="89"/>
        <end position="111"/>
    </location>
</feature>
<evidence type="ECO:0000256" key="1">
    <source>
        <dbReference type="ARBA" id="ARBA00004236"/>
    </source>
</evidence>
<proteinExistence type="inferred from homology"/>
<evidence type="ECO:0000313" key="11">
    <source>
        <dbReference type="Proteomes" id="UP001162162"/>
    </source>
</evidence>
<feature type="transmembrane region" description="Helical" evidence="9">
    <location>
        <begin position="143"/>
        <end position="168"/>
    </location>
</feature>
<evidence type="ECO:0000256" key="2">
    <source>
        <dbReference type="ARBA" id="ARBA00010532"/>
    </source>
</evidence>
<dbReference type="Proteomes" id="UP001162162">
    <property type="component" value="Unassembled WGS sequence"/>
</dbReference>
<dbReference type="EMBL" id="JAPWTK010000050">
    <property type="protein sequence ID" value="KAJ8954143.1"/>
    <property type="molecule type" value="Genomic_DNA"/>
</dbReference>
<organism evidence="10 11">
    <name type="scientific">Aromia moschata</name>
    <dbReference type="NCBI Taxonomy" id="1265417"/>
    <lineage>
        <taxon>Eukaryota</taxon>
        <taxon>Metazoa</taxon>
        <taxon>Ecdysozoa</taxon>
        <taxon>Arthropoda</taxon>
        <taxon>Hexapoda</taxon>
        <taxon>Insecta</taxon>
        <taxon>Pterygota</taxon>
        <taxon>Neoptera</taxon>
        <taxon>Endopterygota</taxon>
        <taxon>Coleoptera</taxon>
        <taxon>Polyphaga</taxon>
        <taxon>Cucujiformia</taxon>
        <taxon>Chrysomeloidea</taxon>
        <taxon>Cerambycidae</taxon>
        <taxon>Cerambycinae</taxon>
        <taxon>Callichromatini</taxon>
        <taxon>Aromia</taxon>
    </lineage>
</organism>
<dbReference type="GO" id="GO:0005737">
    <property type="term" value="C:cytoplasm"/>
    <property type="evidence" value="ECO:0007669"/>
    <property type="project" value="TreeGrafter"/>
</dbReference>
<evidence type="ECO:0000256" key="8">
    <source>
        <dbReference type="SAM" id="MobiDB-lite"/>
    </source>
</evidence>
<dbReference type="GO" id="GO:0005044">
    <property type="term" value="F:scavenger receptor activity"/>
    <property type="evidence" value="ECO:0007669"/>
    <property type="project" value="TreeGrafter"/>
</dbReference>
<protein>
    <recommendedName>
        <fullName evidence="12">Scavenger receptor class B member 1</fullName>
    </recommendedName>
</protein>
<dbReference type="GO" id="GO:0005886">
    <property type="term" value="C:plasma membrane"/>
    <property type="evidence" value="ECO:0007669"/>
    <property type="project" value="UniProtKB-SubCell"/>
</dbReference>
<dbReference type="Pfam" id="PF01130">
    <property type="entry name" value="CD36"/>
    <property type="match status" value="2"/>
</dbReference>
<evidence type="ECO:0000313" key="10">
    <source>
        <dbReference type="EMBL" id="KAJ8954143.1"/>
    </source>
</evidence>
<evidence type="ECO:0000256" key="7">
    <source>
        <dbReference type="ARBA" id="ARBA00023180"/>
    </source>
</evidence>
<comment type="similarity">
    <text evidence="2">Belongs to the CD36 family.</text>
</comment>
<feature type="transmembrane region" description="Helical" evidence="9">
    <location>
        <begin position="627"/>
        <end position="645"/>
    </location>
</feature>
<evidence type="ECO:0000256" key="3">
    <source>
        <dbReference type="ARBA" id="ARBA00022475"/>
    </source>
</evidence>
<dbReference type="PRINTS" id="PR01609">
    <property type="entry name" value="CD36FAMILY"/>
</dbReference>
<evidence type="ECO:0000256" key="6">
    <source>
        <dbReference type="ARBA" id="ARBA00023136"/>
    </source>
</evidence>
<comment type="subcellular location">
    <subcellularLocation>
        <location evidence="1">Cell membrane</location>
    </subcellularLocation>
</comment>
<feature type="compositionally biased region" description="Basic and acidic residues" evidence="8">
    <location>
        <begin position="93"/>
        <end position="104"/>
    </location>
</feature>
<keyword evidence="6 9" id="KW-0472">Membrane</keyword>
<feature type="region of interest" description="Disordered" evidence="8">
    <location>
        <begin position="18"/>
        <end position="49"/>
    </location>
</feature>
<accession>A0AAV8YQC9</accession>
<dbReference type="AlphaFoldDB" id="A0AAV8YQC9"/>
<evidence type="ECO:0000256" key="5">
    <source>
        <dbReference type="ARBA" id="ARBA00022989"/>
    </source>
</evidence>
<dbReference type="InterPro" id="IPR002159">
    <property type="entry name" value="CD36_fam"/>
</dbReference>
<comment type="caution">
    <text evidence="10">The sequence shown here is derived from an EMBL/GenBank/DDBJ whole genome shotgun (WGS) entry which is preliminary data.</text>
</comment>
<dbReference type="PANTHER" id="PTHR11923:SF67">
    <property type="entry name" value="RE68569P"/>
    <property type="match status" value="1"/>
</dbReference>
<keyword evidence="7" id="KW-0325">Glycoprotein</keyword>
<keyword evidence="11" id="KW-1185">Reference proteome</keyword>
<name>A0AAV8YQC9_9CUCU</name>
<sequence>MEIFTNISGVKTRCKVQASLGVKENPRASPKRPAPENSESTPPYGKVGGLPIGSIRTPLASESARMKDFMALWNSLLGRTYDAVNTNVPGHRKASEIPQEERDRVRKTRSQKYKRSGLVNTKLKLIYVRIYHKNISNRKHFSIVDCFSGALKLAALGIIGLISGLLVWRYDPYDLIYRWKLVFGEGGEIFELWRKPPVELYLKVYLWNVTNMDEYMSGEDDVLRIQDVGPYVYRMFDDRRRKVQSIYRERFRRAIPQNPSSELKMETENIRNVGDIFNILELLTHENVTFNDNGTLTAIPKHPLVWVEEMSEGRREDDLVILPNIALLSIADVVSDQSYFTRFGLNMLIRQTDSQPLVKMTAREFMFGYSSSLMTLGNKFMPSWIYFDKLGLIDRMYDFEGDYETIFTGEKHGLSNIGLIDTYRGSTKIPQWDSPCGDVTGSSDGTKFPGYIKENDTLLFFRKSMCRAKAMVKVGETYSNGFDSWVYHFDPEADDNGYVNEENKCFCKNRSRKCLPPGLLDVRECYYGFPIALSYPHFLDGDKVLSAKVNGMNPDPDKHRSYFVIEPNSGLPVELAVRYQINMALGSIKTIAHCERFNDMVLPLLWTEIVTLRFRMYLNILPVGEQIIMYTLLVGGAALLIYSLYKFVRARSDKNHFNAPWIQDELVYNIDRKLNSYIPERKGSGLGTTEVDLDLEGLACPLTQDVVTRYEV</sequence>
<keyword evidence="3" id="KW-1003">Cell membrane</keyword>
<gene>
    <name evidence="10" type="ORF">NQ318_005737</name>
</gene>